<sequence length="265" mass="29914">MGTEINDHGATFRDLPAKDFLQALIRELDVSKVSRHIPEIPGPSALPPVKPSDLVSQKQGFWPRLSQFFDEGDIILVETGRPGYNANNFTLPRHARLSDRLAERDATHESESHNPKSGRTVFLIGDGSFQLTAQEMSTIIHQKLNVVIFLINNAGYTIERCIHGQDQGYNSITFWWYVKAPALFGAPEDGEFAARTWEVRTWGDLEAALTIIGWLDAPELLLGWLNKQIQDEMNGNWINMALPSIHTQQMYSSLPQNQTYLITKL</sequence>
<name>A0A1E3BCY3_ASPCR</name>
<dbReference type="PANTHER" id="PTHR43452:SF11">
    <property type="entry name" value="PYRUVATE DECARBOXYLASE"/>
    <property type="match status" value="1"/>
</dbReference>
<dbReference type="OrthoDB" id="3970464at2759"/>
<protein>
    <recommendedName>
        <fullName evidence="3">Pyruvate decarboxylase</fullName>
    </recommendedName>
</protein>
<evidence type="ECO:0000256" key="8">
    <source>
        <dbReference type="ARBA" id="ARBA00023239"/>
    </source>
</evidence>
<dbReference type="GO" id="GO:0046872">
    <property type="term" value="F:metal ion binding"/>
    <property type="evidence" value="ECO:0007669"/>
    <property type="project" value="UniProtKB-KW"/>
</dbReference>
<evidence type="ECO:0000256" key="2">
    <source>
        <dbReference type="ARBA" id="ARBA00007812"/>
    </source>
</evidence>
<dbReference type="InterPro" id="IPR012110">
    <property type="entry name" value="PDC/IPDC-like"/>
</dbReference>
<comment type="caution">
    <text evidence="10">The sequence shown here is derived from an EMBL/GenBank/DDBJ whole genome shotgun (WGS) entry which is preliminary data.</text>
</comment>
<keyword evidence="5" id="KW-0210">Decarboxylase</keyword>
<proteinExistence type="inferred from homology"/>
<dbReference type="GO" id="GO:0030976">
    <property type="term" value="F:thiamine pyrophosphate binding"/>
    <property type="evidence" value="ECO:0007669"/>
    <property type="project" value="InterPro"/>
</dbReference>
<keyword evidence="4" id="KW-0479">Metal-binding</keyword>
<evidence type="ECO:0000256" key="6">
    <source>
        <dbReference type="ARBA" id="ARBA00022842"/>
    </source>
</evidence>
<feature type="domain" description="Thiamine pyrophosphate enzyme TPP-binding" evidence="9">
    <location>
        <begin position="119"/>
        <end position="160"/>
    </location>
</feature>
<dbReference type="STRING" id="573508.A0A1E3BCY3"/>
<evidence type="ECO:0000256" key="5">
    <source>
        <dbReference type="ARBA" id="ARBA00022793"/>
    </source>
</evidence>
<dbReference type="InterPro" id="IPR011766">
    <property type="entry name" value="TPP_enzyme_TPP-bd"/>
</dbReference>
<dbReference type="GO" id="GO:0005634">
    <property type="term" value="C:nucleus"/>
    <property type="evidence" value="ECO:0007669"/>
    <property type="project" value="TreeGrafter"/>
</dbReference>
<dbReference type="SUPFAM" id="SSF52518">
    <property type="entry name" value="Thiamin diphosphate-binding fold (THDP-binding)"/>
    <property type="match status" value="1"/>
</dbReference>
<dbReference type="PANTHER" id="PTHR43452">
    <property type="entry name" value="PYRUVATE DECARBOXYLASE"/>
    <property type="match status" value="1"/>
</dbReference>
<keyword evidence="8" id="KW-0456">Lyase</keyword>
<evidence type="ECO:0000256" key="7">
    <source>
        <dbReference type="ARBA" id="ARBA00023052"/>
    </source>
</evidence>
<evidence type="ECO:0000256" key="1">
    <source>
        <dbReference type="ARBA" id="ARBA00001964"/>
    </source>
</evidence>
<accession>A0A1E3BCY3</accession>
<dbReference type="Pfam" id="PF02775">
    <property type="entry name" value="TPP_enzyme_C"/>
    <property type="match status" value="1"/>
</dbReference>
<keyword evidence="6" id="KW-0460">Magnesium</keyword>
<dbReference type="GO" id="GO:0004737">
    <property type="term" value="F:pyruvate decarboxylase activity"/>
    <property type="evidence" value="ECO:0007669"/>
    <property type="project" value="TreeGrafter"/>
</dbReference>
<dbReference type="Proteomes" id="UP000094569">
    <property type="component" value="Unassembled WGS sequence"/>
</dbReference>
<dbReference type="GO" id="GO:0000949">
    <property type="term" value="P:aromatic amino acid family catabolic process to alcohol via Ehrlich pathway"/>
    <property type="evidence" value="ECO:0007669"/>
    <property type="project" value="TreeGrafter"/>
</dbReference>
<evidence type="ECO:0000259" key="9">
    <source>
        <dbReference type="Pfam" id="PF02775"/>
    </source>
</evidence>
<dbReference type="Gene3D" id="3.40.50.970">
    <property type="match status" value="1"/>
</dbReference>
<keyword evidence="7" id="KW-0786">Thiamine pyrophosphate</keyword>
<dbReference type="EMBL" id="JXNT01000005">
    <property type="protein sequence ID" value="ODM18833.1"/>
    <property type="molecule type" value="Genomic_DNA"/>
</dbReference>
<comment type="cofactor">
    <cofactor evidence="1">
        <name>thiamine diphosphate</name>
        <dbReference type="ChEBI" id="CHEBI:58937"/>
    </cofactor>
</comment>
<evidence type="ECO:0000313" key="10">
    <source>
        <dbReference type="EMBL" id="ODM18833.1"/>
    </source>
</evidence>
<gene>
    <name evidence="10" type="ORF">SI65_05450</name>
</gene>
<evidence type="ECO:0000256" key="4">
    <source>
        <dbReference type="ARBA" id="ARBA00022723"/>
    </source>
</evidence>
<dbReference type="GO" id="GO:0005829">
    <property type="term" value="C:cytosol"/>
    <property type="evidence" value="ECO:0007669"/>
    <property type="project" value="TreeGrafter"/>
</dbReference>
<reference evidence="10 11" key="1">
    <citation type="journal article" date="2016" name="BMC Genomics">
        <title>Comparative genomic and transcriptomic analyses of the Fuzhuan brick tea-fermentation fungus Aspergillus cristatus.</title>
        <authorList>
            <person name="Ge Y."/>
            <person name="Wang Y."/>
            <person name="Liu Y."/>
            <person name="Tan Y."/>
            <person name="Ren X."/>
            <person name="Zhang X."/>
            <person name="Hyde K.D."/>
            <person name="Liu Y."/>
            <person name="Liu Z."/>
        </authorList>
    </citation>
    <scope>NUCLEOTIDE SEQUENCE [LARGE SCALE GENOMIC DNA]</scope>
    <source>
        <strain evidence="10 11">GZAAS20.1005</strain>
    </source>
</reference>
<comment type="similarity">
    <text evidence="2">Belongs to the TPP enzyme family.</text>
</comment>
<keyword evidence="11" id="KW-1185">Reference proteome</keyword>
<dbReference type="VEuPathDB" id="FungiDB:SI65_05450"/>
<evidence type="ECO:0000256" key="3">
    <source>
        <dbReference type="ARBA" id="ARBA00014422"/>
    </source>
</evidence>
<dbReference type="AlphaFoldDB" id="A0A1E3BCY3"/>
<dbReference type="InterPro" id="IPR029061">
    <property type="entry name" value="THDP-binding"/>
</dbReference>
<organism evidence="10 11">
    <name type="scientific">Aspergillus cristatus</name>
    <name type="common">Chinese Fuzhuan brick tea-fermentation fungus</name>
    <name type="synonym">Eurotium cristatum</name>
    <dbReference type="NCBI Taxonomy" id="573508"/>
    <lineage>
        <taxon>Eukaryota</taxon>
        <taxon>Fungi</taxon>
        <taxon>Dikarya</taxon>
        <taxon>Ascomycota</taxon>
        <taxon>Pezizomycotina</taxon>
        <taxon>Eurotiomycetes</taxon>
        <taxon>Eurotiomycetidae</taxon>
        <taxon>Eurotiales</taxon>
        <taxon>Aspergillaceae</taxon>
        <taxon>Aspergillus</taxon>
        <taxon>Aspergillus subgen. Aspergillus</taxon>
    </lineage>
</organism>
<evidence type="ECO:0000313" key="11">
    <source>
        <dbReference type="Proteomes" id="UP000094569"/>
    </source>
</evidence>